<dbReference type="FunFam" id="2.40.37.10:FF:000015">
    <property type="entry name" value="Alanine racemase"/>
    <property type="match status" value="1"/>
</dbReference>
<dbReference type="PROSITE" id="PS00395">
    <property type="entry name" value="ALANINE_RACEMASE"/>
    <property type="match status" value="1"/>
</dbReference>
<dbReference type="Gene3D" id="2.40.37.10">
    <property type="entry name" value="Lyase, Ornithine Decarboxylase, Chain A, domain 1"/>
    <property type="match status" value="1"/>
</dbReference>
<comment type="cofactor">
    <cofactor evidence="1">
        <name>pyridoxal 5'-phosphate</name>
        <dbReference type="ChEBI" id="CHEBI:597326"/>
    </cofactor>
</comment>
<dbReference type="PRINTS" id="PR00992">
    <property type="entry name" value="ALARACEMASE"/>
</dbReference>
<dbReference type="InterPro" id="IPR020622">
    <property type="entry name" value="Ala_racemase_pyridoxalP-BS"/>
</dbReference>
<keyword evidence="2" id="KW-0663">Pyridoxal phosphate</keyword>
<dbReference type="SUPFAM" id="SSF50621">
    <property type="entry name" value="Alanine racemase C-terminal domain-like"/>
    <property type="match status" value="1"/>
</dbReference>
<gene>
    <name evidence="5" type="ORF">UFOPK3772_01330</name>
</gene>
<dbReference type="SMART" id="SM01005">
    <property type="entry name" value="Ala_racemase_C"/>
    <property type="match status" value="1"/>
</dbReference>
<dbReference type="Gene3D" id="3.20.20.10">
    <property type="entry name" value="Alanine racemase"/>
    <property type="match status" value="1"/>
</dbReference>
<evidence type="ECO:0000256" key="3">
    <source>
        <dbReference type="ARBA" id="ARBA00023235"/>
    </source>
</evidence>
<dbReference type="Pfam" id="PF01168">
    <property type="entry name" value="Ala_racemase_N"/>
    <property type="match status" value="1"/>
</dbReference>
<keyword evidence="3" id="KW-0413">Isomerase</keyword>
<evidence type="ECO:0000256" key="2">
    <source>
        <dbReference type="ARBA" id="ARBA00022898"/>
    </source>
</evidence>
<accession>A0A6J7JZW7</accession>
<dbReference type="FunFam" id="3.20.20.10:FF:000002">
    <property type="entry name" value="Alanine racemase"/>
    <property type="match status" value="1"/>
</dbReference>
<dbReference type="GO" id="GO:0009252">
    <property type="term" value="P:peptidoglycan biosynthetic process"/>
    <property type="evidence" value="ECO:0007669"/>
    <property type="project" value="TreeGrafter"/>
</dbReference>
<evidence type="ECO:0000313" key="5">
    <source>
        <dbReference type="EMBL" id="CAB4947612.1"/>
    </source>
</evidence>
<organism evidence="5">
    <name type="scientific">freshwater metagenome</name>
    <dbReference type="NCBI Taxonomy" id="449393"/>
    <lineage>
        <taxon>unclassified sequences</taxon>
        <taxon>metagenomes</taxon>
        <taxon>ecological metagenomes</taxon>
    </lineage>
</organism>
<dbReference type="HAMAP" id="MF_01201">
    <property type="entry name" value="Ala_racemase"/>
    <property type="match status" value="1"/>
</dbReference>
<dbReference type="GO" id="GO:0030170">
    <property type="term" value="F:pyridoxal phosphate binding"/>
    <property type="evidence" value="ECO:0007669"/>
    <property type="project" value="TreeGrafter"/>
</dbReference>
<dbReference type="GO" id="GO:0030632">
    <property type="term" value="P:D-alanine biosynthetic process"/>
    <property type="evidence" value="ECO:0007669"/>
    <property type="project" value="TreeGrafter"/>
</dbReference>
<reference evidence="5" key="1">
    <citation type="submission" date="2020-05" db="EMBL/GenBank/DDBJ databases">
        <authorList>
            <person name="Chiriac C."/>
            <person name="Salcher M."/>
            <person name="Ghai R."/>
            <person name="Kavagutti S V."/>
        </authorList>
    </citation>
    <scope>NUCLEOTIDE SEQUENCE</scope>
</reference>
<dbReference type="SUPFAM" id="SSF51419">
    <property type="entry name" value="PLP-binding barrel"/>
    <property type="match status" value="1"/>
</dbReference>
<dbReference type="InterPro" id="IPR009006">
    <property type="entry name" value="Ala_racemase/Decarboxylase_C"/>
</dbReference>
<evidence type="ECO:0000256" key="1">
    <source>
        <dbReference type="ARBA" id="ARBA00001933"/>
    </source>
</evidence>
<dbReference type="CDD" id="cd00430">
    <property type="entry name" value="PLPDE_III_AR"/>
    <property type="match status" value="1"/>
</dbReference>
<dbReference type="AlphaFoldDB" id="A0A6J7JZW7"/>
<dbReference type="EMBL" id="CAFBNE010000036">
    <property type="protein sequence ID" value="CAB4947612.1"/>
    <property type="molecule type" value="Genomic_DNA"/>
</dbReference>
<proteinExistence type="inferred from homology"/>
<name>A0A6J7JZW7_9ZZZZ</name>
<dbReference type="GO" id="GO:0008784">
    <property type="term" value="F:alanine racemase activity"/>
    <property type="evidence" value="ECO:0007669"/>
    <property type="project" value="InterPro"/>
</dbReference>
<evidence type="ECO:0000259" key="4">
    <source>
        <dbReference type="SMART" id="SM01005"/>
    </source>
</evidence>
<dbReference type="InterPro" id="IPR011079">
    <property type="entry name" value="Ala_racemase_C"/>
</dbReference>
<dbReference type="GO" id="GO:0005829">
    <property type="term" value="C:cytosol"/>
    <property type="evidence" value="ECO:0007669"/>
    <property type="project" value="TreeGrafter"/>
</dbReference>
<dbReference type="PANTHER" id="PTHR30511">
    <property type="entry name" value="ALANINE RACEMASE"/>
    <property type="match status" value="1"/>
</dbReference>
<dbReference type="PANTHER" id="PTHR30511:SF0">
    <property type="entry name" value="ALANINE RACEMASE, CATABOLIC-RELATED"/>
    <property type="match status" value="1"/>
</dbReference>
<dbReference type="InterPro" id="IPR029066">
    <property type="entry name" value="PLP-binding_barrel"/>
</dbReference>
<feature type="domain" description="Alanine racemase C-terminal" evidence="4">
    <location>
        <begin position="255"/>
        <end position="384"/>
    </location>
</feature>
<sequence length="387" mass="40414">MYPDRGDNGRVIRAEAVIDLDAVGRNVRAIGNAVKGPAIMAVVKADAYGHGMVPVARAARSAGVPWLGVALLSEAQELRASGDSGRVLAWLWAPGDGHLEPCVDADVDISVSSLWALAEVADVARRLGVRARVHLKIDTGLSRNGAGIAELPPLVAAVRVEQERGTIELVGVWSHIANADRPNDQSVSDQVEVFDAAYEAIVDAGLEPSVRHAANTAAALGYPQTRYDLVRIGIGMYGVAPSTPGSAAALGLTGAMTLRARLALVKQIPAGQSVSYGSSWTAPRPTRVGLVPVGYADGVPRAASGRAAVLVAGTRCPVLGRIAMDQFVIELDDRLGDVRAGDDVILFGDAAEGAPTADDWAVASDSIGYEIVTRVSSRVPRRYVGAR</sequence>
<dbReference type="NCBIfam" id="TIGR00492">
    <property type="entry name" value="alr"/>
    <property type="match status" value="1"/>
</dbReference>
<dbReference type="Pfam" id="PF00842">
    <property type="entry name" value="Ala_racemase_C"/>
    <property type="match status" value="1"/>
</dbReference>
<dbReference type="InterPro" id="IPR000821">
    <property type="entry name" value="Ala_racemase"/>
</dbReference>
<protein>
    <submittedName>
        <fullName evidence="5">Unannotated protein</fullName>
    </submittedName>
</protein>
<dbReference type="InterPro" id="IPR001608">
    <property type="entry name" value="Ala_racemase_N"/>
</dbReference>